<keyword evidence="12" id="KW-1185">Reference proteome</keyword>
<evidence type="ECO:0000256" key="6">
    <source>
        <dbReference type="ARBA" id="ARBA00022989"/>
    </source>
</evidence>
<dbReference type="InterPro" id="IPR036739">
    <property type="entry name" value="SLC41_membr_dom_sf"/>
</dbReference>
<dbReference type="Gene3D" id="3.10.580.10">
    <property type="entry name" value="CBS-domain"/>
    <property type="match status" value="1"/>
</dbReference>
<dbReference type="PANTHER" id="PTHR41394:SF5">
    <property type="entry name" value="SLC41A_MGTE INTEGRAL MEMBRANE DOMAIN-CONTAINING PROTEIN"/>
    <property type="match status" value="1"/>
</dbReference>
<keyword evidence="9" id="KW-1003">Cell membrane</keyword>
<dbReference type="Pfam" id="PF03448">
    <property type="entry name" value="MgtE_N"/>
    <property type="match status" value="1"/>
</dbReference>
<dbReference type="Gene3D" id="1.25.60.10">
    <property type="entry name" value="MgtE N-terminal domain-like"/>
    <property type="match status" value="1"/>
</dbReference>
<dbReference type="InterPro" id="IPR006669">
    <property type="entry name" value="MgtE_transporter"/>
</dbReference>
<keyword evidence="4 9" id="KW-0812">Transmembrane</keyword>
<dbReference type="SUPFAM" id="SSF158791">
    <property type="entry name" value="MgtE N-terminal domain-like"/>
    <property type="match status" value="1"/>
</dbReference>
<comment type="function">
    <text evidence="9">Acts as a magnesium transporter.</text>
</comment>
<evidence type="ECO:0000313" key="12">
    <source>
        <dbReference type="Proteomes" id="UP001236663"/>
    </source>
</evidence>
<proteinExistence type="inferred from homology"/>
<evidence type="ECO:0000259" key="10">
    <source>
        <dbReference type="PROSITE" id="PS51371"/>
    </source>
</evidence>
<dbReference type="SUPFAM" id="SSF54631">
    <property type="entry name" value="CBS-domain pair"/>
    <property type="match status" value="1"/>
</dbReference>
<evidence type="ECO:0000313" key="11">
    <source>
        <dbReference type="EMBL" id="MDN3687407.1"/>
    </source>
</evidence>
<evidence type="ECO:0000256" key="4">
    <source>
        <dbReference type="ARBA" id="ARBA00022692"/>
    </source>
</evidence>
<dbReference type="PANTHER" id="PTHR41394">
    <property type="entry name" value="MAGNESIUM TRANSPORTER MGTE"/>
    <property type="match status" value="1"/>
</dbReference>
<dbReference type="Proteomes" id="UP001236663">
    <property type="component" value="Unassembled WGS sequence"/>
</dbReference>
<dbReference type="Pfam" id="PF01769">
    <property type="entry name" value="MgtE"/>
    <property type="match status" value="1"/>
</dbReference>
<dbReference type="SMART" id="SM00924">
    <property type="entry name" value="MgtE_N"/>
    <property type="match status" value="1"/>
</dbReference>
<dbReference type="NCBIfam" id="TIGR00400">
    <property type="entry name" value="mgtE"/>
    <property type="match status" value="1"/>
</dbReference>
<evidence type="ECO:0000256" key="9">
    <source>
        <dbReference type="RuleBase" id="RU362011"/>
    </source>
</evidence>
<comment type="subunit">
    <text evidence="9">Homodimer.</text>
</comment>
<keyword evidence="5 9" id="KW-0460">Magnesium</keyword>
<dbReference type="InterPro" id="IPR046342">
    <property type="entry name" value="CBS_dom_sf"/>
</dbReference>
<dbReference type="InterPro" id="IPR006667">
    <property type="entry name" value="SLC41_membr_dom"/>
</dbReference>
<comment type="subcellular location">
    <subcellularLocation>
        <location evidence="9">Cell membrane</location>
        <topology evidence="9">Multi-pass membrane protein</topology>
    </subcellularLocation>
    <subcellularLocation>
        <location evidence="1">Membrane</location>
        <topology evidence="1">Multi-pass membrane protein</topology>
    </subcellularLocation>
</comment>
<accession>A0ABT8C4U8</accession>
<dbReference type="EMBL" id="JAUFQS010000005">
    <property type="protein sequence ID" value="MDN3687407.1"/>
    <property type="molecule type" value="Genomic_DNA"/>
</dbReference>
<comment type="caution">
    <text evidence="9">Lacks conserved residue(s) required for the propagation of feature annotation.</text>
</comment>
<feature type="transmembrane region" description="Helical" evidence="9">
    <location>
        <begin position="409"/>
        <end position="432"/>
    </location>
</feature>
<dbReference type="Gene3D" id="1.10.357.20">
    <property type="entry name" value="SLC41 divalent cation transporters, integral membrane domain"/>
    <property type="match status" value="1"/>
</dbReference>
<dbReference type="InterPro" id="IPR038076">
    <property type="entry name" value="MgtE_N_sf"/>
</dbReference>
<feature type="transmembrane region" description="Helical" evidence="9">
    <location>
        <begin position="372"/>
        <end position="397"/>
    </location>
</feature>
<feature type="transmembrane region" description="Helical" evidence="9">
    <location>
        <begin position="270"/>
        <end position="290"/>
    </location>
</feature>
<evidence type="ECO:0000256" key="8">
    <source>
        <dbReference type="PROSITE-ProRule" id="PRU00703"/>
    </source>
</evidence>
<dbReference type="PROSITE" id="PS51371">
    <property type="entry name" value="CBS"/>
    <property type="match status" value="1"/>
</dbReference>
<dbReference type="RefSeq" id="WP_163386671.1">
    <property type="nucleotide sequence ID" value="NZ_JAUFQS010000005.1"/>
</dbReference>
<evidence type="ECO:0000256" key="7">
    <source>
        <dbReference type="ARBA" id="ARBA00023136"/>
    </source>
</evidence>
<keyword evidence="3 9" id="KW-0813">Transport</keyword>
<comment type="caution">
    <text evidence="11">The sequence shown here is derived from an EMBL/GenBank/DDBJ whole genome shotgun (WGS) entry which is preliminary data.</text>
</comment>
<name>A0ABT8C4U8_9BACT</name>
<gene>
    <name evidence="11" type="primary">mgtE</name>
    <name evidence="11" type="ORF">QWZ15_06185</name>
</gene>
<evidence type="ECO:0000256" key="3">
    <source>
        <dbReference type="ARBA" id="ARBA00022448"/>
    </source>
</evidence>
<dbReference type="SUPFAM" id="SSF161093">
    <property type="entry name" value="MgtE membrane domain-like"/>
    <property type="match status" value="1"/>
</dbReference>
<protein>
    <recommendedName>
        <fullName evidence="9">Magnesium transporter MgtE</fullName>
    </recommendedName>
</protein>
<evidence type="ECO:0000256" key="1">
    <source>
        <dbReference type="ARBA" id="ARBA00004141"/>
    </source>
</evidence>
<dbReference type="SMART" id="SM00116">
    <property type="entry name" value="CBS"/>
    <property type="match status" value="2"/>
</dbReference>
<feature type="domain" description="CBS" evidence="10">
    <location>
        <begin position="187"/>
        <end position="246"/>
    </location>
</feature>
<dbReference type="InterPro" id="IPR006668">
    <property type="entry name" value="Mg_transptr_MgtE_intracell_dom"/>
</dbReference>
<feature type="transmembrane region" description="Helical" evidence="9">
    <location>
        <begin position="344"/>
        <end position="366"/>
    </location>
</feature>
<dbReference type="Pfam" id="PF00571">
    <property type="entry name" value="CBS"/>
    <property type="match status" value="2"/>
</dbReference>
<keyword evidence="9" id="KW-0479">Metal-binding</keyword>
<dbReference type="InterPro" id="IPR000644">
    <property type="entry name" value="CBS_dom"/>
</dbReference>
<keyword evidence="6 9" id="KW-1133">Transmembrane helix</keyword>
<sequence>MSQIPTTAKEKLINGFFRKFPGDAASVLNGFSTEEIIDYLKRQDQSVSKQVFARLNPDIATEVIDLMDNQLFVHIFSNIDAYLGARLLSRLDKEKAQAKTALLSPTLAREIKELMSYPLDSAGHLMNPMTTTFHPENTVEEVLKRLRVLGDRRIANIYVIDDKGTFLGVAALQRIAISEPNVKLKDILQAPLGVINALAPVEDVVELLEEKRIIHLPVIDINNKLLGVIRNGDLVAASKEEATEDLQAMFGAGREERALSKVSLAVKNRLPWLHINLITAFMASLVVGFFEDTIARITVLAVFLPVVAGQSGNTGSQALAVTMRGLALREIRIGQWFKVARKEIMVGLINGLAVALTTSVIVYFWASSFGLSVVIGISMVVSMVIAGFSGAVIPIILKSLGQDPATSSSIVLTTVTDIFGFLSFLGLATALADVLNIVG</sequence>
<keyword evidence="7 9" id="KW-0472">Membrane</keyword>
<evidence type="ECO:0000256" key="2">
    <source>
        <dbReference type="ARBA" id="ARBA00009749"/>
    </source>
</evidence>
<keyword evidence="8" id="KW-0129">CBS domain</keyword>
<reference evidence="12" key="1">
    <citation type="journal article" date="2019" name="Int. J. Syst. Evol. Microbiol.">
        <title>The Global Catalogue of Microorganisms (GCM) 10K type strain sequencing project: providing services to taxonomists for standard genome sequencing and annotation.</title>
        <authorList>
            <consortium name="The Broad Institute Genomics Platform"/>
            <consortium name="The Broad Institute Genome Sequencing Center for Infectious Disease"/>
            <person name="Wu L."/>
            <person name="Ma J."/>
        </authorList>
    </citation>
    <scope>NUCLEOTIDE SEQUENCE [LARGE SCALE GENOMIC DNA]</scope>
    <source>
        <strain evidence="12">CECT 7706</strain>
    </source>
</reference>
<comment type="similarity">
    <text evidence="2 9">Belongs to the SLC41A transporter family.</text>
</comment>
<evidence type="ECO:0000256" key="5">
    <source>
        <dbReference type="ARBA" id="ARBA00022842"/>
    </source>
</evidence>
<organism evidence="11 12">
    <name type="scientific">Cyclobacterium jeungdonense</name>
    <dbReference type="NCBI Taxonomy" id="708087"/>
    <lineage>
        <taxon>Bacteria</taxon>
        <taxon>Pseudomonadati</taxon>
        <taxon>Bacteroidota</taxon>
        <taxon>Cytophagia</taxon>
        <taxon>Cytophagales</taxon>
        <taxon>Cyclobacteriaceae</taxon>
        <taxon>Cyclobacterium</taxon>
    </lineage>
</organism>